<dbReference type="SUPFAM" id="SSF51569">
    <property type="entry name" value="Aldolase"/>
    <property type="match status" value="1"/>
</dbReference>
<evidence type="ECO:0000256" key="8">
    <source>
        <dbReference type="PIRNR" id="PIRNR001361"/>
    </source>
</evidence>
<keyword evidence="11" id="KW-1185">Reference proteome</keyword>
<dbReference type="EC" id="2.5.1.54" evidence="8"/>
<dbReference type="InterPro" id="IPR006219">
    <property type="entry name" value="DAHP_synth_1"/>
</dbReference>
<dbReference type="InterPro" id="IPR013785">
    <property type="entry name" value="Aldolase_TIM"/>
</dbReference>
<organism evidence="10 11">
    <name type="scientific">Pseudoxanthomonas sacheonensis</name>
    <dbReference type="NCBI Taxonomy" id="443615"/>
    <lineage>
        <taxon>Bacteria</taxon>
        <taxon>Pseudomonadati</taxon>
        <taxon>Pseudomonadota</taxon>
        <taxon>Gammaproteobacteria</taxon>
        <taxon>Lysobacterales</taxon>
        <taxon>Lysobacteraceae</taxon>
        <taxon>Pseudoxanthomonas</taxon>
    </lineage>
</organism>
<evidence type="ECO:0000256" key="6">
    <source>
        <dbReference type="ARBA" id="ARBA00023141"/>
    </source>
</evidence>
<comment type="pathway">
    <text evidence="2 8">Metabolic intermediate biosynthesis; chorismate biosynthesis; chorismate from D-erythrose 4-phosphate and phosphoenolpyruvate: step 1/7.</text>
</comment>
<dbReference type="NCBIfam" id="NF009395">
    <property type="entry name" value="PRK12755.1"/>
    <property type="match status" value="1"/>
</dbReference>
<evidence type="ECO:0000313" key="10">
    <source>
        <dbReference type="EMBL" id="MDR6841308.1"/>
    </source>
</evidence>
<dbReference type="Pfam" id="PF00793">
    <property type="entry name" value="DAHP_synth_1"/>
    <property type="match status" value="1"/>
</dbReference>
<dbReference type="PIRSF" id="PIRSF001361">
    <property type="entry name" value="DAHP_synthase"/>
    <property type="match status" value="1"/>
</dbReference>
<proteinExistence type="inferred from homology"/>
<comment type="catalytic activity">
    <reaction evidence="7 8">
        <text>D-erythrose 4-phosphate + phosphoenolpyruvate + H2O = 7-phospho-2-dehydro-3-deoxy-D-arabino-heptonate + phosphate</text>
        <dbReference type="Rhea" id="RHEA:14717"/>
        <dbReference type="ChEBI" id="CHEBI:15377"/>
        <dbReference type="ChEBI" id="CHEBI:16897"/>
        <dbReference type="ChEBI" id="CHEBI:43474"/>
        <dbReference type="ChEBI" id="CHEBI:58394"/>
        <dbReference type="ChEBI" id="CHEBI:58702"/>
        <dbReference type="EC" id="2.5.1.54"/>
    </reaction>
</comment>
<comment type="function">
    <text evidence="1 8">Stereospecific condensation of phosphoenolpyruvate (PEP) and D-erythrose-4-phosphate (E4P) giving rise to 3-deoxy-D-arabino-heptulosonate-7-phosphate (DAHP).</text>
</comment>
<keyword evidence="6 8" id="KW-0057">Aromatic amino acid biosynthesis</keyword>
<dbReference type="PANTHER" id="PTHR21225:SF12">
    <property type="entry name" value="PHOSPHO-2-DEHYDRO-3-DEOXYHEPTONATE ALDOLASE, TYROSINE-INHIBITED"/>
    <property type="match status" value="1"/>
</dbReference>
<dbReference type="NCBIfam" id="NF009396">
    <property type="entry name" value="PRK12756.1"/>
    <property type="match status" value="1"/>
</dbReference>
<evidence type="ECO:0000256" key="1">
    <source>
        <dbReference type="ARBA" id="ARBA00003726"/>
    </source>
</evidence>
<feature type="domain" description="DAHP synthetase I/KDSA" evidence="9">
    <location>
        <begin position="45"/>
        <end position="338"/>
    </location>
</feature>
<keyword evidence="4 8" id="KW-0028">Amino-acid biosynthesis</keyword>
<evidence type="ECO:0000256" key="7">
    <source>
        <dbReference type="ARBA" id="ARBA00047508"/>
    </source>
</evidence>
<sequence>MNIRTDDLRILDIQPITAPEVVMDSYPATSAVSMTVDRARRALRDILHRRNDRLIVVIGPCSIHDVQAALDYAQRLQHQRQRFADTLEIVMRVYFEKPRTTVGWKGLINDPRLDGSYRIDEGLQTARRLLLDINALGLPAGCEFLDMITPQYIADLVAWGAIGARTTESQVHRELASGLSCPVGFKNGTEGNIRIAVDAAQAAAHSHRFLSVTKQGRSAIVTTLGNEDCHVILRGGRTPNYDAASVDAAGAAMVSVGLTPRVMIDASHANSGRHPERQPAVINDVSEQIEGGESRVIGVMVESHLVAGRQDLIDGCALVYGQSVTDGCLGWDDSVRVLERLSRAVEVRRRFEPLALIA</sequence>
<accession>A0ABU1RRA3</accession>
<reference evidence="10 11" key="1">
    <citation type="submission" date="2023-07" db="EMBL/GenBank/DDBJ databases">
        <title>Sorghum-associated microbial communities from plants grown in Nebraska, USA.</title>
        <authorList>
            <person name="Schachtman D."/>
        </authorList>
    </citation>
    <scope>NUCLEOTIDE SEQUENCE [LARGE SCALE GENOMIC DNA]</scope>
    <source>
        <strain evidence="10 11">BE107</strain>
    </source>
</reference>
<evidence type="ECO:0000256" key="5">
    <source>
        <dbReference type="ARBA" id="ARBA00022679"/>
    </source>
</evidence>
<dbReference type="EMBL" id="JAVDTT010000002">
    <property type="protein sequence ID" value="MDR6841308.1"/>
    <property type="molecule type" value="Genomic_DNA"/>
</dbReference>
<dbReference type="GO" id="GO:0003849">
    <property type="term" value="F:3-deoxy-7-phosphoheptulonate synthase activity"/>
    <property type="evidence" value="ECO:0007669"/>
    <property type="project" value="UniProtKB-EC"/>
</dbReference>
<evidence type="ECO:0000256" key="3">
    <source>
        <dbReference type="ARBA" id="ARBA00007985"/>
    </source>
</evidence>
<comment type="caution">
    <text evidence="10">The sequence shown here is derived from an EMBL/GenBank/DDBJ whole genome shotgun (WGS) entry which is preliminary data.</text>
</comment>
<dbReference type="Gene3D" id="3.20.20.70">
    <property type="entry name" value="Aldolase class I"/>
    <property type="match status" value="1"/>
</dbReference>
<dbReference type="PANTHER" id="PTHR21225">
    <property type="entry name" value="PHOSPHO-2-DEHYDRO-3-DEOXYHEPTONATE ALDOLASE DAHP SYNTHETASE"/>
    <property type="match status" value="1"/>
</dbReference>
<evidence type="ECO:0000259" key="9">
    <source>
        <dbReference type="Pfam" id="PF00793"/>
    </source>
</evidence>
<keyword evidence="5 8" id="KW-0808">Transferase</keyword>
<protein>
    <recommendedName>
        <fullName evidence="8">Phospho-2-dehydro-3-deoxyheptonate aldolase</fullName>
        <ecNumber evidence="8">2.5.1.54</ecNumber>
    </recommendedName>
</protein>
<evidence type="ECO:0000256" key="4">
    <source>
        <dbReference type="ARBA" id="ARBA00022605"/>
    </source>
</evidence>
<dbReference type="InterPro" id="IPR006218">
    <property type="entry name" value="DAHP1/KDSA"/>
</dbReference>
<dbReference type="RefSeq" id="WP_310091945.1">
    <property type="nucleotide sequence ID" value="NZ_JAVDTT010000002.1"/>
</dbReference>
<evidence type="ECO:0000313" key="11">
    <source>
        <dbReference type="Proteomes" id="UP001254759"/>
    </source>
</evidence>
<evidence type="ECO:0000256" key="2">
    <source>
        <dbReference type="ARBA" id="ARBA00004688"/>
    </source>
</evidence>
<dbReference type="Proteomes" id="UP001254759">
    <property type="component" value="Unassembled WGS sequence"/>
</dbReference>
<name>A0ABU1RRA3_9GAMM</name>
<comment type="similarity">
    <text evidence="3 8">Belongs to the class-I DAHP synthase family.</text>
</comment>
<gene>
    <name evidence="10" type="ORF">J2W94_001593</name>
</gene>
<dbReference type="NCBIfam" id="TIGR00034">
    <property type="entry name" value="aroFGH"/>
    <property type="match status" value="1"/>
</dbReference>